<accession>A0ABU2CNF0</accession>
<dbReference type="PANTHER" id="PTHR23028">
    <property type="entry name" value="ACETYLTRANSFERASE"/>
    <property type="match status" value="1"/>
</dbReference>
<evidence type="ECO:0000259" key="2">
    <source>
        <dbReference type="Pfam" id="PF01757"/>
    </source>
</evidence>
<sequence length="674" mass="72168">MRGLALLLVVLFHLFGGGRVSGGVDVFLVVSGFLVTGSLVRRAETGSLRLGSVYARNLARLAPPALVVLAAVAVAAWTLLPTGRWLEIWRQVIASGLYVENWDLIANTLSYGAAGPAVSPLQHFWSLSVQGQFLLAWPLVVLVVAWLCRRARTGVRRQLVVLVALASATSFAYALYLTQVLQPTAYFHTGTRFWELGVGALLALVPLRGAGGLRALGAWAGLGLIVSSGFLLDGGTLFPGPWTLWPVTGALLVLAGAGTTVAWGPRRLLELAPLRFVADISYELYLWHWPVLIFYLALRGFPAVGVRGAALVLAASLVLAWVTRQLVARPVGLALPRTMGPARAGGTLLAAGVATALVVVPTFAASVDLRNREVAALEALQHLGPAYTGAQALAAPRPRTTPNASHTGNAATLQEAADEMPVRPDPELAKTDETRVDHNQECVQVHGDGPGLDQVRMCTLHDPAEPTRTVLVAGGSHTYQWAAAVNRVARENGWRVLVAGKGQCRLMYEPVPTDDCGRWSANVLAAAGSLDPDAVFVTGSRTHEDRREFVVPVEVAAWQQLDAVGIPVVTIRDNPRFRWSPPNCVRDNGRDAARCATDRSDVFAERNPVQTFPGMPASAGHVDLSDALCEPRSCPPVVGNVMVYRDGSHLTATYLRSLTPALDKAVRQAAPWLY</sequence>
<keyword evidence="1" id="KW-0812">Transmembrane</keyword>
<feature type="transmembrane region" description="Helical" evidence="1">
    <location>
        <begin position="159"/>
        <end position="179"/>
    </location>
</feature>
<dbReference type="InterPro" id="IPR002656">
    <property type="entry name" value="Acyl_transf_3_dom"/>
</dbReference>
<dbReference type="Proteomes" id="UP001183585">
    <property type="component" value="Unassembled WGS sequence"/>
</dbReference>
<dbReference type="Pfam" id="PF19040">
    <property type="entry name" value="SGNH"/>
    <property type="match status" value="1"/>
</dbReference>
<keyword evidence="5" id="KW-1185">Reference proteome</keyword>
<feature type="transmembrane region" description="Helical" evidence="1">
    <location>
        <begin position="185"/>
        <end position="205"/>
    </location>
</feature>
<protein>
    <submittedName>
        <fullName evidence="4">Peptidoglycan/LPS O-acetylase OafA/YrhL</fullName>
    </submittedName>
</protein>
<feature type="transmembrane region" description="Helical" evidence="1">
    <location>
        <begin position="304"/>
        <end position="323"/>
    </location>
</feature>
<name>A0ABU2CNF0_9MICO</name>
<feature type="transmembrane region" description="Helical" evidence="1">
    <location>
        <begin position="61"/>
        <end position="80"/>
    </location>
</feature>
<organism evidence="4 5">
    <name type="scientific">Promicromonospora iranensis</name>
    <dbReference type="NCBI Taxonomy" id="1105144"/>
    <lineage>
        <taxon>Bacteria</taxon>
        <taxon>Bacillati</taxon>
        <taxon>Actinomycetota</taxon>
        <taxon>Actinomycetes</taxon>
        <taxon>Micrococcales</taxon>
        <taxon>Promicromonosporaceae</taxon>
        <taxon>Promicromonospora</taxon>
    </lineage>
</organism>
<feature type="transmembrane region" description="Helical" evidence="1">
    <location>
        <begin position="129"/>
        <end position="147"/>
    </location>
</feature>
<dbReference type="InterPro" id="IPR050879">
    <property type="entry name" value="Acyltransferase_3"/>
</dbReference>
<evidence type="ECO:0000256" key="1">
    <source>
        <dbReference type="SAM" id="Phobius"/>
    </source>
</evidence>
<keyword evidence="1" id="KW-0472">Membrane</keyword>
<dbReference type="RefSeq" id="WP_274991636.1">
    <property type="nucleotide sequence ID" value="NZ_JAJQQP010000001.1"/>
</dbReference>
<feature type="domain" description="Acyltransferase 3" evidence="2">
    <location>
        <begin position="1"/>
        <end position="323"/>
    </location>
</feature>
<reference evidence="4 5" key="1">
    <citation type="submission" date="2023-07" db="EMBL/GenBank/DDBJ databases">
        <title>Sequencing the genomes of 1000 actinobacteria strains.</title>
        <authorList>
            <person name="Klenk H.-P."/>
        </authorList>
    </citation>
    <scope>NUCLEOTIDE SEQUENCE [LARGE SCALE GENOMIC DNA]</scope>
    <source>
        <strain evidence="4 5">DSM 45554</strain>
    </source>
</reference>
<feature type="transmembrane region" description="Helical" evidence="1">
    <location>
        <begin position="212"/>
        <end position="232"/>
    </location>
</feature>
<evidence type="ECO:0000313" key="5">
    <source>
        <dbReference type="Proteomes" id="UP001183585"/>
    </source>
</evidence>
<dbReference type="EMBL" id="JAVDYE010000001">
    <property type="protein sequence ID" value="MDR7382865.1"/>
    <property type="molecule type" value="Genomic_DNA"/>
</dbReference>
<feature type="transmembrane region" description="Helical" evidence="1">
    <location>
        <begin position="344"/>
        <end position="364"/>
    </location>
</feature>
<evidence type="ECO:0000259" key="3">
    <source>
        <dbReference type="Pfam" id="PF19040"/>
    </source>
</evidence>
<proteinExistence type="predicted"/>
<evidence type="ECO:0000313" key="4">
    <source>
        <dbReference type="EMBL" id="MDR7382865.1"/>
    </source>
</evidence>
<dbReference type="InterPro" id="IPR043968">
    <property type="entry name" value="SGNH"/>
</dbReference>
<comment type="caution">
    <text evidence="4">The sequence shown here is derived from an EMBL/GenBank/DDBJ whole genome shotgun (WGS) entry which is preliminary data.</text>
</comment>
<feature type="transmembrane region" description="Helical" evidence="1">
    <location>
        <begin position="244"/>
        <end position="264"/>
    </location>
</feature>
<feature type="transmembrane region" description="Helical" evidence="1">
    <location>
        <begin position="26"/>
        <end position="41"/>
    </location>
</feature>
<feature type="domain" description="SGNH" evidence="3">
    <location>
        <begin position="454"/>
        <end position="663"/>
    </location>
</feature>
<dbReference type="PANTHER" id="PTHR23028:SF53">
    <property type="entry name" value="ACYL_TRANSF_3 DOMAIN-CONTAINING PROTEIN"/>
    <property type="match status" value="1"/>
</dbReference>
<gene>
    <name evidence="4" type="ORF">J2S48_002380</name>
</gene>
<feature type="transmembrane region" description="Helical" evidence="1">
    <location>
        <begin position="276"/>
        <end position="298"/>
    </location>
</feature>
<keyword evidence="1" id="KW-1133">Transmembrane helix</keyword>
<dbReference type="Pfam" id="PF01757">
    <property type="entry name" value="Acyl_transf_3"/>
    <property type="match status" value="1"/>
</dbReference>